<accession>A0A1V9YK92</accession>
<dbReference type="Proteomes" id="UP000243579">
    <property type="component" value="Unassembled WGS sequence"/>
</dbReference>
<reference evidence="4 5" key="1">
    <citation type="journal article" date="2014" name="Genome Biol. Evol.">
        <title>The secreted proteins of Achlya hypogyna and Thraustotheca clavata identify the ancestral oomycete secretome and reveal gene acquisitions by horizontal gene transfer.</title>
        <authorList>
            <person name="Misner I."/>
            <person name="Blouin N."/>
            <person name="Leonard G."/>
            <person name="Richards T.A."/>
            <person name="Lane C.E."/>
        </authorList>
    </citation>
    <scope>NUCLEOTIDE SEQUENCE [LARGE SCALE GENOMIC DNA]</scope>
    <source>
        <strain evidence="4 5">ATCC 48635</strain>
    </source>
</reference>
<keyword evidence="2" id="KW-1133">Transmembrane helix</keyword>
<evidence type="ECO:0000256" key="2">
    <source>
        <dbReference type="SAM" id="Phobius"/>
    </source>
</evidence>
<dbReference type="OrthoDB" id="67549at2759"/>
<feature type="compositionally biased region" description="Low complexity" evidence="1">
    <location>
        <begin position="164"/>
        <end position="193"/>
    </location>
</feature>
<feature type="transmembrane region" description="Helical" evidence="2">
    <location>
        <begin position="224"/>
        <end position="246"/>
    </location>
</feature>
<dbReference type="AlphaFoldDB" id="A0A1V9YK92"/>
<feature type="compositionally biased region" description="Polar residues" evidence="1">
    <location>
        <begin position="291"/>
        <end position="300"/>
    </location>
</feature>
<feature type="region of interest" description="Disordered" evidence="1">
    <location>
        <begin position="163"/>
        <end position="196"/>
    </location>
</feature>
<evidence type="ECO:0000256" key="3">
    <source>
        <dbReference type="SAM" id="SignalP"/>
    </source>
</evidence>
<feature type="signal peptide" evidence="3">
    <location>
        <begin position="1"/>
        <end position="20"/>
    </location>
</feature>
<comment type="caution">
    <text evidence="4">The sequence shown here is derived from an EMBL/GenBank/DDBJ whole genome shotgun (WGS) entry which is preliminary data.</text>
</comment>
<feature type="region of interest" description="Disordered" evidence="1">
    <location>
        <begin position="290"/>
        <end position="339"/>
    </location>
</feature>
<dbReference type="EMBL" id="JNBR01001528">
    <property type="protein sequence ID" value="OQR86143.1"/>
    <property type="molecule type" value="Genomic_DNA"/>
</dbReference>
<feature type="chain" id="PRO_5012574048" description="Secreted protein" evidence="3">
    <location>
        <begin position="21"/>
        <end position="339"/>
    </location>
</feature>
<evidence type="ECO:0000256" key="1">
    <source>
        <dbReference type="SAM" id="MobiDB-lite"/>
    </source>
</evidence>
<keyword evidence="2" id="KW-0472">Membrane</keyword>
<feature type="compositionally biased region" description="Basic and acidic residues" evidence="1">
    <location>
        <begin position="329"/>
        <end position="339"/>
    </location>
</feature>
<name>A0A1V9YK92_ACHHY</name>
<evidence type="ECO:0000313" key="4">
    <source>
        <dbReference type="EMBL" id="OQR86143.1"/>
    </source>
</evidence>
<gene>
    <name evidence="4" type="ORF">ACHHYP_10938</name>
</gene>
<proteinExistence type="predicted"/>
<keyword evidence="2" id="KW-0812">Transmembrane</keyword>
<protein>
    <recommendedName>
        <fullName evidence="6">Secreted protein</fullName>
    </recommendedName>
</protein>
<evidence type="ECO:0000313" key="5">
    <source>
        <dbReference type="Proteomes" id="UP000243579"/>
    </source>
</evidence>
<keyword evidence="5" id="KW-1185">Reference proteome</keyword>
<organism evidence="4 5">
    <name type="scientific">Achlya hypogyna</name>
    <name type="common">Oomycete</name>
    <name type="synonym">Protoachlya hypogyna</name>
    <dbReference type="NCBI Taxonomy" id="1202772"/>
    <lineage>
        <taxon>Eukaryota</taxon>
        <taxon>Sar</taxon>
        <taxon>Stramenopiles</taxon>
        <taxon>Oomycota</taxon>
        <taxon>Saprolegniomycetes</taxon>
        <taxon>Saprolegniales</taxon>
        <taxon>Achlyaceae</taxon>
        <taxon>Achlya</taxon>
    </lineage>
</organism>
<keyword evidence="3" id="KW-0732">Signal</keyword>
<evidence type="ECO:0008006" key="6">
    <source>
        <dbReference type="Google" id="ProtNLM"/>
    </source>
</evidence>
<sequence>MILRCMVWLGLLATAAVVDAQVCCHVCLQTLGPSSYDPTVFSQCDKKKPGCCFCDSQLTIASPAFTSSQAAGEWQKVAWSDVSKVTSLSIATANEAAAHPQLTPLQSPVAQDAKGNYLFCSDTPGQIIFRGWGPIANNYPSNCTAISSQLSITITAGTAKCADSTPTTKPGGSSATGSGSSASGKTTPSPTSSVKCDPNRGYVVDNTCKCLSDYSGPPTCDGMALWKILVSVAGGLAALFSIAVSIRQFLLIRKRKREEEELNNVAEDQSSKNFDTMYAMPASHEYYESAATASRYTEGSRNNDRQRPSMPESAGSRPSMPDSAADPRFQPRESKEYTL</sequence>